<dbReference type="EMBL" id="LNIX01000025">
    <property type="protein sequence ID" value="OXA42804.1"/>
    <property type="molecule type" value="Genomic_DNA"/>
</dbReference>
<evidence type="ECO:0000256" key="1">
    <source>
        <dbReference type="SAM" id="MobiDB-lite"/>
    </source>
</evidence>
<feature type="compositionally biased region" description="Basic and acidic residues" evidence="1">
    <location>
        <begin position="300"/>
        <end position="310"/>
    </location>
</feature>
<feature type="compositionally biased region" description="Basic and acidic residues" evidence="1">
    <location>
        <begin position="366"/>
        <end position="379"/>
    </location>
</feature>
<gene>
    <name evidence="2" type="ORF">Fcan01_22469</name>
</gene>
<dbReference type="Proteomes" id="UP000198287">
    <property type="component" value="Unassembled WGS sequence"/>
</dbReference>
<proteinExistence type="predicted"/>
<reference evidence="2 3" key="1">
    <citation type="submission" date="2015-12" db="EMBL/GenBank/DDBJ databases">
        <title>The genome of Folsomia candida.</title>
        <authorList>
            <person name="Faddeeva A."/>
            <person name="Derks M.F."/>
            <person name="Anvar Y."/>
            <person name="Smit S."/>
            <person name="Van Straalen N."/>
            <person name="Roelofs D."/>
        </authorList>
    </citation>
    <scope>NUCLEOTIDE SEQUENCE [LARGE SCALE GENOMIC DNA]</scope>
    <source>
        <strain evidence="2 3">VU population</strain>
        <tissue evidence="2">Whole body</tissue>
    </source>
</reference>
<feature type="region of interest" description="Disordered" evidence="1">
    <location>
        <begin position="567"/>
        <end position="586"/>
    </location>
</feature>
<organism evidence="2 3">
    <name type="scientific">Folsomia candida</name>
    <name type="common">Springtail</name>
    <dbReference type="NCBI Taxonomy" id="158441"/>
    <lineage>
        <taxon>Eukaryota</taxon>
        <taxon>Metazoa</taxon>
        <taxon>Ecdysozoa</taxon>
        <taxon>Arthropoda</taxon>
        <taxon>Hexapoda</taxon>
        <taxon>Collembola</taxon>
        <taxon>Entomobryomorpha</taxon>
        <taxon>Isotomoidea</taxon>
        <taxon>Isotomidae</taxon>
        <taxon>Proisotominae</taxon>
        <taxon>Folsomia</taxon>
    </lineage>
</organism>
<keyword evidence="3" id="KW-1185">Reference proteome</keyword>
<sequence>MCMNGDSEPTTPERWVATAEGRDNDNVHSYVCHSLDNLYKELNNNGNSRNPAQVANADRPVNSIWSFYWIKSGCVLQALRKHEQKGHILFTPFVIGELLAGKTVLAGDYEEDLLEPVDKLICVRVNKIKKKVCPGPENNVMLDTQDWPVATNTNQCKTRRRFEVMGDLAQCIQTFVKTDDLLVITGATTLPCSSVKGNKIFNYGLNHSKNYKSQKIFLFRMEDSQSIDKEAFRSKLPKEYLGQIILKRGQNDQCFIFSTNKPFAEIHIPLEDLELDEDSPPNSEFTQSDEEMDVHQNNLRADEQNQRQDIDDMEGDSNQEQQEEEDNEEQEIVTGGNENFVLSSPETSEDERGRNDSDDEVADVNVNERRNEEIDHPESRPFVSDNSFENLQSSIHQNDIEQADILSERLPSQNLNYSDVISQRLSSQNDNSHSDLASQRLGSQNDNLHLNLNFQNENQEIEVIIDHNLHSDFSSQRFSSQSQHLELLHPSSQPTNGQGLSKILEVPVEPLSGQCNISDGIDGVENDHTPECSHSVDKVTAGSTFTVLELDSSPSSPVDRHVQFLIKEGDSSPPSPEGSAQQLEDPFAGIPDPAQFTAATQPLFRTSLPVGQIGAIIQGQPSPTPHTQPLWSDVDHNLLPNPAHKFHDLRAPKIKKRKIDPKSKKKFHSQGLELQIRGDVVEAEGPSSNVSRGPDQLIHAVIASNNAGLQQQEEVESESIDQISIEHCFVRLTPIDFFRGSSDEED</sequence>
<comment type="caution">
    <text evidence="2">The sequence shown here is derived from an EMBL/GenBank/DDBJ whole genome shotgun (WGS) entry which is preliminary data.</text>
</comment>
<evidence type="ECO:0000313" key="3">
    <source>
        <dbReference type="Proteomes" id="UP000198287"/>
    </source>
</evidence>
<evidence type="ECO:0000313" key="2">
    <source>
        <dbReference type="EMBL" id="OXA42804.1"/>
    </source>
</evidence>
<feature type="compositionally biased region" description="Polar residues" evidence="1">
    <location>
        <begin position="336"/>
        <end position="346"/>
    </location>
</feature>
<name>A0A226DD91_FOLCA</name>
<accession>A0A226DD91</accession>
<protein>
    <submittedName>
        <fullName evidence="2">Uncharacterized protein</fullName>
    </submittedName>
</protein>
<feature type="region of interest" description="Disordered" evidence="1">
    <location>
        <begin position="273"/>
        <end position="385"/>
    </location>
</feature>
<feature type="compositionally biased region" description="Acidic residues" evidence="1">
    <location>
        <begin position="311"/>
        <end position="331"/>
    </location>
</feature>
<dbReference type="AlphaFoldDB" id="A0A226DD91"/>